<name>A0A6J1G5X7_CUCMO</name>
<feature type="transmembrane region" description="Helical" evidence="7">
    <location>
        <begin position="296"/>
        <end position="316"/>
    </location>
</feature>
<dbReference type="AlphaFoldDB" id="A0A6J1G5X7"/>
<dbReference type="PANTHER" id="PTHR10332">
    <property type="entry name" value="EQUILIBRATIVE NUCLEOSIDE TRANSPORTER"/>
    <property type="match status" value="1"/>
</dbReference>
<dbReference type="GO" id="GO:0005337">
    <property type="term" value="F:nucleoside transmembrane transporter activity"/>
    <property type="evidence" value="ECO:0007669"/>
    <property type="project" value="InterPro"/>
</dbReference>
<evidence type="ECO:0000313" key="11">
    <source>
        <dbReference type="RefSeq" id="XP_022947262.1"/>
    </source>
</evidence>
<evidence type="ECO:0000313" key="9">
    <source>
        <dbReference type="RefSeq" id="XP_022947260.1"/>
    </source>
</evidence>
<reference evidence="9 10" key="1">
    <citation type="submission" date="2025-04" db="UniProtKB">
        <authorList>
            <consortium name="RefSeq"/>
        </authorList>
    </citation>
    <scope>IDENTIFICATION</scope>
    <source>
        <tissue evidence="9 10">Young leaves</tissue>
    </source>
</reference>
<feature type="transmembrane region" description="Helical" evidence="7">
    <location>
        <begin position="185"/>
        <end position="206"/>
    </location>
</feature>
<accession>A0A6J1G5X7</accession>
<evidence type="ECO:0000256" key="1">
    <source>
        <dbReference type="ARBA" id="ARBA00004141"/>
    </source>
</evidence>
<evidence type="ECO:0000256" key="7">
    <source>
        <dbReference type="SAM" id="Phobius"/>
    </source>
</evidence>
<keyword evidence="4 7" id="KW-0812">Transmembrane</keyword>
<feature type="transmembrane region" description="Helical" evidence="7">
    <location>
        <begin position="389"/>
        <end position="412"/>
    </location>
</feature>
<evidence type="ECO:0000313" key="8">
    <source>
        <dbReference type="Proteomes" id="UP000504609"/>
    </source>
</evidence>
<dbReference type="KEGG" id="cmos:111451181"/>
<evidence type="ECO:0000256" key="2">
    <source>
        <dbReference type="ARBA" id="ARBA00007965"/>
    </source>
</evidence>
<dbReference type="InterPro" id="IPR002259">
    <property type="entry name" value="Eqnu_transpt"/>
</dbReference>
<keyword evidence="3" id="KW-0813">Transport</keyword>
<dbReference type="RefSeq" id="XP_022947262.1">
    <property type="nucleotide sequence ID" value="XM_023091494.1"/>
</dbReference>
<feature type="transmembrane region" description="Helical" evidence="7">
    <location>
        <begin position="265"/>
        <end position="284"/>
    </location>
</feature>
<evidence type="ECO:0000256" key="6">
    <source>
        <dbReference type="ARBA" id="ARBA00023136"/>
    </source>
</evidence>
<gene>
    <name evidence="9 10 11" type="primary">LOC111451181</name>
</gene>
<proteinExistence type="inferred from homology"/>
<dbReference type="Proteomes" id="UP000504609">
    <property type="component" value="Unplaced"/>
</dbReference>
<feature type="transmembrane region" description="Helical" evidence="7">
    <location>
        <begin position="17"/>
        <end position="36"/>
    </location>
</feature>
<dbReference type="Pfam" id="PF01733">
    <property type="entry name" value="Nucleoside_tran"/>
    <property type="match status" value="1"/>
</dbReference>
<evidence type="ECO:0000256" key="4">
    <source>
        <dbReference type="ARBA" id="ARBA00022692"/>
    </source>
</evidence>
<dbReference type="GO" id="GO:0005886">
    <property type="term" value="C:plasma membrane"/>
    <property type="evidence" value="ECO:0007669"/>
    <property type="project" value="TreeGrafter"/>
</dbReference>
<feature type="transmembrane region" description="Helical" evidence="7">
    <location>
        <begin position="353"/>
        <end position="377"/>
    </location>
</feature>
<feature type="transmembrane region" description="Helical" evidence="7">
    <location>
        <begin position="56"/>
        <end position="74"/>
    </location>
</feature>
<dbReference type="RefSeq" id="XP_022947261.1">
    <property type="nucleotide sequence ID" value="XM_023091493.1"/>
</dbReference>
<dbReference type="GeneID" id="111451181"/>
<evidence type="ECO:0000256" key="3">
    <source>
        <dbReference type="ARBA" id="ARBA00022448"/>
    </source>
</evidence>
<protein>
    <submittedName>
        <fullName evidence="9 10">Equilibrative nucleotide transporter 3-like</fullName>
    </submittedName>
</protein>
<comment type="similarity">
    <text evidence="2">Belongs to the SLC29A/ENT transporter (TC 2.A.57) family.</text>
</comment>
<organism evidence="8 10">
    <name type="scientific">Cucurbita moschata</name>
    <name type="common">Winter crookneck squash</name>
    <name type="synonym">Cucurbita pepo var. moschata</name>
    <dbReference type="NCBI Taxonomy" id="3662"/>
    <lineage>
        <taxon>Eukaryota</taxon>
        <taxon>Viridiplantae</taxon>
        <taxon>Streptophyta</taxon>
        <taxon>Embryophyta</taxon>
        <taxon>Tracheophyta</taxon>
        <taxon>Spermatophyta</taxon>
        <taxon>Magnoliopsida</taxon>
        <taxon>eudicotyledons</taxon>
        <taxon>Gunneridae</taxon>
        <taxon>Pentapetalae</taxon>
        <taxon>rosids</taxon>
        <taxon>fabids</taxon>
        <taxon>Cucurbitales</taxon>
        <taxon>Cucurbitaceae</taxon>
        <taxon>Cucurbiteae</taxon>
        <taxon>Cucurbita</taxon>
    </lineage>
</organism>
<feature type="transmembrane region" description="Helical" evidence="7">
    <location>
        <begin position="86"/>
        <end position="105"/>
    </location>
</feature>
<keyword evidence="6 7" id="KW-0472">Membrane</keyword>
<feature type="transmembrane region" description="Helical" evidence="7">
    <location>
        <begin position="111"/>
        <end position="130"/>
    </location>
</feature>
<dbReference type="RefSeq" id="XP_022947260.1">
    <property type="nucleotide sequence ID" value="XM_023091492.1"/>
</dbReference>
<sequence length="417" mass="45342">MAVTDEKADVVRLEGKYSAMIVCWLLGNGCLFSWNSMLTIQDYYGYLFPNYHSSRVLTLVYQPFALGTLCILASWEANINTRKRNLFGYVLFFISSLSVLVLDLATSGKGGLGSFIGICAISGAFGIADAHVQGGMVGDLSFMQPELLQSFLAGLAASGALTSGLRLITKGAFENSKGGLRKGALLFFAISTFFELLCVILYAFTFPKLQIVKHFRAKAALEGSKTVSADLAAAGIHGVADEAMGKATEVERLSNKELLSQNIDYVVDIFLIYALTLSIFPGFLSEDTGSHSLGTWYALVLIASYNVCDLIGRYIPLIECIRLESRKWLMVSIVARILLLPAFYFTAKYGDEGWMILLTSFLGLTNGYLTVCVLTSAPKGYKGPEQNALGNLLVLFLLGGIFAGVTLGWLWLIGKGW</sequence>
<keyword evidence="8" id="KW-1185">Reference proteome</keyword>
<evidence type="ECO:0000256" key="5">
    <source>
        <dbReference type="ARBA" id="ARBA00022989"/>
    </source>
</evidence>
<comment type="subcellular location">
    <subcellularLocation>
        <location evidence="1">Membrane</location>
        <topology evidence="1">Multi-pass membrane protein</topology>
    </subcellularLocation>
</comment>
<feature type="transmembrane region" description="Helical" evidence="7">
    <location>
        <begin position="328"/>
        <end position="347"/>
    </location>
</feature>
<dbReference type="PIRSF" id="PIRSF016379">
    <property type="entry name" value="ENT"/>
    <property type="match status" value="1"/>
</dbReference>
<feature type="transmembrane region" description="Helical" evidence="7">
    <location>
        <begin position="151"/>
        <end position="173"/>
    </location>
</feature>
<keyword evidence="5 7" id="KW-1133">Transmembrane helix</keyword>
<dbReference type="PANTHER" id="PTHR10332:SF30">
    <property type="entry name" value="EQUILIBRATIVE NUCLEOTIDE TRANSPORTER 2"/>
    <property type="match status" value="1"/>
</dbReference>
<evidence type="ECO:0000313" key="10">
    <source>
        <dbReference type="RefSeq" id="XP_022947261.1"/>
    </source>
</evidence>